<keyword evidence="1" id="KW-0732">Signal</keyword>
<organism evidence="2 3">
    <name type="scientific">Actinocorallia libanotica</name>
    <dbReference type="NCBI Taxonomy" id="46162"/>
    <lineage>
        <taxon>Bacteria</taxon>
        <taxon>Bacillati</taxon>
        <taxon>Actinomycetota</taxon>
        <taxon>Actinomycetes</taxon>
        <taxon>Streptosporangiales</taxon>
        <taxon>Thermomonosporaceae</taxon>
        <taxon>Actinocorallia</taxon>
    </lineage>
</organism>
<evidence type="ECO:0008006" key="4">
    <source>
        <dbReference type="Google" id="ProtNLM"/>
    </source>
</evidence>
<dbReference type="Proteomes" id="UP001500665">
    <property type="component" value="Unassembled WGS sequence"/>
</dbReference>
<evidence type="ECO:0000313" key="3">
    <source>
        <dbReference type="Proteomes" id="UP001500665"/>
    </source>
</evidence>
<proteinExistence type="predicted"/>
<evidence type="ECO:0000313" key="2">
    <source>
        <dbReference type="EMBL" id="GAA0937874.1"/>
    </source>
</evidence>
<feature type="signal peptide" evidence="1">
    <location>
        <begin position="1"/>
        <end position="32"/>
    </location>
</feature>
<evidence type="ECO:0000256" key="1">
    <source>
        <dbReference type="SAM" id="SignalP"/>
    </source>
</evidence>
<name>A0ABN1Q564_9ACTN</name>
<dbReference type="EMBL" id="BAAAHH010000001">
    <property type="protein sequence ID" value="GAA0937874.1"/>
    <property type="molecule type" value="Genomic_DNA"/>
</dbReference>
<comment type="caution">
    <text evidence="2">The sequence shown here is derived from an EMBL/GenBank/DDBJ whole genome shotgun (WGS) entry which is preliminary data.</text>
</comment>
<accession>A0ABN1Q564</accession>
<gene>
    <name evidence="2" type="ORF">GCM10009550_05030</name>
</gene>
<sequence>MTGRKSRTRSLFAAFTAAALGAAALTASTARAAESGLLQCQGTETIAYSPGVVLAPRDVTFTIDGRFASCLDTTGQVTGGSYEEEFTVSVGCNGLLDSFEAERVFTWSTGDTSTATTTGQSTALLGQVVTTLTGTITQGRFQGRSLLQTVTLPQLGFLQCATTGLSGTTGLTTLTLT</sequence>
<dbReference type="RefSeq" id="WP_344236193.1">
    <property type="nucleotide sequence ID" value="NZ_BAAAHH010000001.1"/>
</dbReference>
<reference evidence="2 3" key="1">
    <citation type="journal article" date="2019" name="Int. J. Syst. Evol. Microbiol.">
        <title>The Global Catalogue of Microorganisms (GCM) 10K type strain sequencing project: providing services to taxonomists for standard genome sequencing and annotation.</title>
        <authorList>
            <consortium name="The Broad Institute Genomics Platform"/>
            <consortium name="The Broad Institute Genome Sequencing Center for Infectious Disease"/>
            <person name="Wu L."/>
            <person name="Ma J."/>
        </authorList>
    </citation>
    <scope>NUCLEOTIDE SEQUENCE [LARGE SCALE GENOMIC DNA]</scope>
    <source>
        <strain evidence="2 3">JCM 10696</strain>
    </source>
</reference>
<protein>
    <recommendedName>
        <fullName evidence="4">Ig-like domain-containing protein</fullName>
    </recommendedName>
</protein>
<keyword evidence="3" id="KW-1185">Reference proteome</keyword>
<feature type="chain" id="PRO_5045432187" description="Ig-like domain-containing protein" evidence="1">
    <location>
        <begin position="33"/>
        <end position="177"/>
    </location>
</feature>